<keyword evidence="1" id="KW-0472">Membrane</keyword>
<feature type="transmembrane region" description="Helical" evidence="1">
    <location>
        <begin position="119"/>
        <end position="139"/>
    </location>
</feature>
<feature type="transmembrane region" description="Helical" evidence="1">
    <location>
        <begin position="93"/>
        <end position="113"/>
    </location>
</feature>
<dbReference type="Proteomes" id="UP000054166">
    <property type="component" value="Unassembled WGS sequence"/>
</dbReference>
<dbReference type="InParanoid" id="A0A0C3AIR8"/>
<evidence type="ECO:0000313" key="3">
    <source>
        <dbReference type="Proteomes" id="UP000054166"/>
    </source>
</evidence>
<reference evidence="2 3" key="1">
    <citation type="submission" date="2014-04" db="EMBL/GenBank/DDBJ databases">
        <authorList>
            <consortium name="DOE Joint Genome Institute"/>
            <person name="Kuo A."/>
            <person name="Tarkka M."/>
            <person name="Buscot F."/>
            <person name="Kohler A."/>
            <person name="Nagy L.G."/>
            <person name="Floudas D."/>
            <person name="Copeland A."/>
            <person name="Barry K.W."/>
            <person name="Cichocki N."/>
            <person name="Veneault-Fourrey C."/>
            <person name="LaButti K."/>
            <person name="Lindquist E.A."/>
            <person name="Lipzen A."/>
            <person name="Lundell T."/>
            <person name="Morin E."/>
            <person name="Murat C."/>
            <person name="Sun H."/>
            <person name="Tunlid A."/>
            <person name="Henrissat B."/>
            <person name="Grigoriev I.V."/>
            <person name="Hibbett D.S."/>
            <person name="Martin F."/>
            <person name="Nordberg H.P."/>
            <person name="Cantor M.N."/>
            <person name="Hua S.X."/>
        </authorList>
    </citation>
    <scope>NUCLEOTIDE SEQUENCE [LARGE SCALE GENOMIC DNA]</scope>
    <source>
        <strain evidence="2 3">F 1598</strain>
    </source>
</reference>
<keyword evidence="1" id="KW-1133">Transmembrane helix</keyword>
<dbReference type="AlphaFoldDB" id="A0A0C3AIR8"/>
<dbReference type="HOGENOM" id="CLU_1349386_0_0_1"/>
<protein>
    <submittedName>
        <fullName evidence="2">Uncharacterized protein</fullName>
    </submittedName>
</protein>
<reference evidence="3" key="2">
    <citation type="submission" date="2015-01" db="EMBL/GenBank/DDBJ databases">
        <title>Evolutionary Origins and Diversification of the Mycorrhizal Mutualists.</title>
        <authorList>
            <consortium name="DOE Joint Genome Institute"/>
            <consortium name="Mycorrhizal Genomics Consortium"/>
            <person name="Kohler A."/>
            <person name="Kuo A."/>
            <person name="Nagy L.G."/>
            <person name="Floudas D."/>
            <person name="Copeland A."/>
            <person name="Barry K.W."/>
            <person name="Cichocki N."/>
            <person name="Veneault-Fourrey C."/>
            <person name="LaButti K."/>
            <person name="Lindquist E.A."/>
            <person name="Lipzen A."/>
            <person name="Lundell T."/>
            <person name="Morin E."/>
            <person name="Murat C."/>
            <person name="Riley R."/>
            <person name="Ohm R."/>
            <person name="Sun H."/>
            <person name="Tunlid A."/>
            <person name="Henrissat B."/>
            <person name="Grigoriev I.V."/>
            <person name="Hibbett D.S."/>
            <person name="Martin F."/>
        </authorList>
    </citation>
    <scope>NUCLEOTIDE SEQUENCE [LARGE SCALE GENOMIC DNA]</scope>
    <source>
        <strain evidence="3">F 1598</strain>
    </source>
</reference>
<feature type="transmembrane region" description="Helical" evidence="1">
    <location>
        <begin position="52"/>
        <end position="72"/>
    </location>
</feature>
<evidence type="ECO:0000313" key="2">
    <source>
        <dbReference type="EMBL" id="KIM73723.1"/>
    </source>
</evidence>
<accession>A0A0C3AIR8</accession>
<sequence>MHDESLIARLSGQRAETLFEAIHHAVTALLTSSLAWLTIYNANFDPLRFRPLPKSLTLAVLLIPLCMINTRVIGQGKWHFTSFNVAPFFNPSLVTEVLFSLVVLILAICRYWVSGSRGWADAVLKTLPIYFSLLQYLALTPIFSDHQNQNWIVYVGTLVDFVLYTGIPVWGAGYGVVLALRIVWWGMRSLLEILQWIWGIVGL</sequence>
<gene>
    <name evidence="2" type="ORF">PILCRDRAFT_828853</name>
</gene>
<name>A0A0C3AIR8_PILCF</name>
<proteinExistence type="predicted"/>
<keyword evidence="1" id="KW-0812">Transmembrane</keyword>
<keyword evidence="3" id="KW-1185">Reference proteome</keyword>
<dbReference type="EMBL" id="KN833075">
    <property type="protein sequence ID" value="KIM73723.1"/>
    <property type="molecule type" value="Genomic_DNA"/>
</dbReference>
<organism evidence="2 3">
    <name type="scientific">Piloderma croceum (strain F 1598)</name>
    <dbReference type="NCBI Taxonomy" id="765440"/>
    <lineage>
        <taxon>Eukaryota</taxon>
        <taxon>Fungi</taxon>
        <taxon>Dikarya</taxon>
        <taxon>Basidiomycota</taxon>
        <taxon>Agaricomycotina</taxon>
        <taxon>Agaricomycetes</taxon>
        <taxon>Agaricomycetidae</taxon>
        <taxon>Atheliales</taxon>
        <taxon>Atheliaceae</taxon>
        <taxon>Piloderma</taxon>
    </lineage>
</organism>
<evidence type="ECO:0000256" key="1">
    <source>
        <dbReference type="SAM" id="Phobius"/>
    </source>
</evidence>
<feature type="transmembrane region" description="Helical" evidence="1">
    <location>
        <begin position="21"/>
        <end position="40"/>
    </location>
</feature>